<evidence type="ECO:0000313" key="2">
    <source>
        <dbReference type="EMBL" id="GJT55685.1"/>
    </source>
</evidence>
<reference evidence="2" key="1">
    <citation type="journal article" date="2022" name="Int. J. Mol. Sci.">
        <title>Draft Genome of Tanacetum Coccineum: Genomic Comparison of Closely Related Tanacetum-Family Plants.</title>
        <authorList>
            <person name="Yamashiro T."/>
            <person name="Shiraishi A."/>
            <person name="Nakayama K."/>
            <person name="Satake H."/>
        </authorList>
    </citation>
    <scope>NUCLEOTIDE SEQUENCE</scope>
</reference>
<name>A0ABQ5EXL6_9ASTR</name>
<organism evidence="2 3">
    <name type="scientific">Tanacetum coccineum</name>
    <dbReference type="NCBI Taxonomy" id="301880"/>
    <lineage>
        <taxon>Eukaryota</taxon>
        <taxon>Viridiplantae</taxon>
        <taxon>Streptophyta</taxon>
        <taxon>Embryophyta</taxon>
        <taxon>Tracheophyta</taxon>
        <taxon>Spermatophyta</taxon>
        <taxon>Magnoliopsida</taxon>
        <taxon>eudicotyledons</taxon>
        <taxon>Gunneridae</taxon>
        <taxon>Pentapetalae</taxon>
        <taxon>asterids</taxon>
        <taxon>campanulids</taxon>
        <taxon>Asterales</taxon>
        <taxon>Asteraceae</taxon>
        <taxon>Asteroideae</taxon>
        <taxon>Anthemideae</taxon>
        <taxon>Anthemidinae</taxon>
        <taxon>Tanacetum</taxon>
    </lineage>
</organism>
<protein>
    <submittedName>
        <fullName evidence="2">Uncharacterized protein</fullName>
    </submittedName>
</protein>
<dbReference type="EMBL" id="BQNB010016779">
    <property type="protein sequence ID" value="GJT55685.1"/>
    <property type="molecule type" value="Genomic_DNA"/>
</dbReference>
<gene>
    <name evidence="2" type="ORF">Tco_0990739</name>
</gene>
<proteinExistence type="predicted"/>
<keyword evidence="1" id="KW-0175">Coiled coil</keyword>
<reference evidence="2" key="2">
    <citation type="submission" date="2022-01" db="EMBL/GenBank/DDBJ databases">
        <authorList>
            <person name="Yamashiro T."/>
            <person name="Shiraishi A."/>
            <person name="Satake H."/>
            <person name="Nakayama K."/>
        </authorList>
    </citation>
    <scope>NUCLEOTIDE SEQUENCE</scope>
</reference>
<accession>A0ABQ5EXL6</accession>
<dbReference type="Proteomes" id="UP001151760">
    <property type="component" value="Unassembled WGS sequence"/>
</dbReference>
<keyword evidence="3" id="KW-1185">Reference proteome</keyword>
<evidence type="ECO:0000313" key="3">
    <source>
        <dbReference type="Proteomes" id="UP001151760"/>
    </source>
</evidence>
<feature type="coiled-coil region" evidence="1">
    <location>
        <begin position="42"/>
        <end position="71"/>
    </location>
</feature>
<comment type="caution">
    <text evidence="2">The sequence shown here is derived from an EMBL/GenBank/DDBJ whole genome shotgun (WGS) entry which is preliminary data.</text>
</comment>
<evidence type="ECO:0000256" key="1">
    <source>
        <dbReference type="SAM" id="Coils"/>
    </source>
</evidence>
<sequence>MAQGWLMVMTLVKAKDKGKGIMAEPEPPKKLKKMVQIQMSVDEELARKIQEENQARAIAEQEHEMINLEAALEIQRQYDERQEVATEPTQIQDID</sequence>